<sequence>ACDVFLATRQGSIWACNVECKTQSHVCSRELGRKAFALSWSTGRGTSRGQLACALAGGVVEVLDASDLAILRVVALGSCDAIGVSFGRDGVLWALFADRSLARWADRDEASPDWSIPAPITGLRHAQPVPGSTMSRVLTSSTSRLQLWTVTSEGIRLDAQSEPNTGSLSTRPLGTRSREITVLACSSWIVACGYSNGE</sequence>
<accession>A0A813IZN0</accession>
<dbReference type="Proteomes" id="UP000626109">
    <property type="component" value="Unassembled WGS sequence"/>
</dbReference>
<gene>
    <name evidence="1" type="ORF">PGLA2088_LOCUS13693</name>
</gene>
<evidence type="ECO:0000313" key="2">
    <source>
        <dbReference type="Proteomes" id="UP000626109"/>
    </source>
</evidence>
<protein>
    <recommendedName>
        <fullName evidence="3">Cilia- and flagella-associated protein 43</fullName>
    </recommendedName>
</protein>
<evidence type="ECO:0000313" key="1">
    <source>
        <dbReference type="EMBL" id="CAE8659211.1"/>
    </source>
</evidence>
<evidence type="ECO:0008006" key="3">
    <source>
        <dbReference type="Google" id="ProtNLM"/>
    </source>
</evidence>
<dbReference type="InterPro" id="IPR011047">
    <property type="entry name" value="Quinoprotein_ADH-like_sf"/>
</dbReference>
<reference evidence="1" key="1">
    <citation type="submission" date="2021-02" db="EMBL/GenBank/DDBJ databases">
        <authorList>
            <person name="Dougan E. K."/>
            <person name="Rhodes N."/>
            <person name="Thang M."/>
            <person name="Chan C."/>
        </authorList>
    </citation>
    <scope>NUCLEOTIDE SEQUENCE</scope>
</reference>
<dbReference type="SUPFAM" id="SSF50998">
    <property type="entry name" value="Quinoprotein alcohol dehydrogenase-like"/>
    <property type="match status" value="1"/>
</dbReference>
<dbReference type="AlphaFoldDB" id="A0A813IZN0"/>
<comment type="caution">
    <text evidence="1">The sequence shown here is derived from an EMBL/GenBank/DDBJ whole genome shotgun (WGS) entry which is preliminary data.</text>
</comment>
<proteinExistence type="predicted"/>
<dbReference type="EMBL" id="CAJNNW010016474">
    <property type="protein sequence ID" value="CAE8659211.1"/>
    <property type="molecule type" value="Genomic_DNA"/>
</dbReference>
<organism evidence="1 2">
    <name type="scientific">Polarella glacialis</name>
    <name type="common">Dinoflagellate</name>
    <dbReference type="NCBI Taxonomy" id="89957"/>
    <lineage>
        <taxon>Eukaryota</taxon>
        <taxon>Sar</taxon>
        <taxon>Alveolata</taxon>
        <taxon>Dinophyceae</taxon>
        <taxon>Suessiales</taxon>
        <taxon>Suessiaceae</taxon>
        <taxon>Polarella</taxon>
    </lineage>
</organism>
<feature type="non-terminal residue" evidence="1">
    <location>
        <position position="198"/>
    </location>
</feature>
<name>A0A813IZN0_POLGL</name>
<feature type="non-terminal residue" evidence="1">
    <location>
        <position position="1"/>
    </location>
</feature>